<dbReference type="AlphaFoldDB" id="A0A2K2UBC5"/>
<dbReference type="Proteomes" id="UP000236197">
    <property type="component" value="Unassembled WGS sequence"/>
</dbReference>
<organism evidence="1 2">
    <name type="scientific">Enteroscipio rubneri</name>
    <dbReference type="NCBI Taxonomy" id="2070686"/>
    <lineage>
        <taxon>Bacteria</taxon>
        <taxon>Bacillati</taxon>
        <taxon>Actinomycetota</taxon>
        <taxon>Coriobacteriia</taxon>
        <taxon>Eggerthellales</taxon>
        <taxon>Eggerthellaceae</taxon>
        <taxon>Enteroscipio</taxon>
    </lineage>
</organism>
<gene>
    <name evidence="1" type="ORF">C2L71_07215</name>
</gene>
<dbReference type="OrthoDB" id="3232575at2"/>
<keyword evidence="2" id="KW-1185">Reference proteome</keyword>
<accession>A0A2K2UBC5</accession>
<dbReference type="InterPro" id="IPR032710">
    <property type="entry name" value="NTF2-like_dom_sf"/>
</dbReference>
<protein>
    <recommendedName>
        <fullName evidence="3">SnoaL-like domain-containing protein</fullName>
    </recommendedName>
</protein>
<sequence>MVINDLVSAMQNKDHEALAACFEEDCRLFDYCPSVAGRQNAFLYGRNAIEMSYHNKFMFGGFGMLDPYVVDERTVNFYADYNGTIIHALAQIENCNDGVCTLDNSLIQELVIRPA</sequence>
<reference evidence="2" key="1">
    <citation type="submission" date="2018-01" db="EMBL/GenBank/DDBJ databases">
        <title>Rubneribacter badeniensis gen. nov., sp. nov., and Colonibacter rubneri, gen. nov., sp. nov., WGS of new members of the Eggerthellaceae.</title>
        <authorList>
            <person name="Danylec N."/>
            <person name="Stoll D.A."/>
            <person name="Doetsch A."/>
            <person name="Kulling S.E."/>
            <person name="Huch M."/>
        </authorList>
    </citation>
    <scope>NUCLEOTIDE SEQUENCE [LARGE SCALE GENOMIC DNA]</scope>
    <source>
        <strain evidence="2">ResAG-96</strain>
    </source>
</reference>
<evidence type="ECO:0008006" key="3">
    <source>
        <dbReference type="Google" id="ProtNLM"/>
    </source>
</evidence>
<dbReference type="RefSeq" id="WP_103265100.1">
    <property type="nucleotide sequence ID" value="NZ_CABMLE010000007.1"/>
</dbReference>
<name>A0A2K2UBC5_9ACTN</name>
<evidence type="ECO:0000313" key="1">
    <source>
        <dbReference type="EMBL" id="PNV67589.1"/>
    </source>
</evidence>
<comment type="caution">
    <text evidence="1">The sequence shown here is derived from an EMBL/GenBank/DDBJ whole genome shotgun (WGS) entry which is preliminary data.</text>
</comment>
<evidence type="ECO:0000313" key="2">
    <source>
        <dbReference type="Proteomes" id="UP000236197"/>
    </source>
</evidence>
<proteinExistence type="predicted"/>
<dbReference type="EMBL" id="PPEK01000007">
    <property type="protein sequence ID" value="PNV67589.1"/>
    <property type="molecule type" value="Genomic_DNA"/>
</dbReference>
<dbReference type="SUPFAM" id="SSF54427">
    <property type="entry name" value="NTF2-like"/>
    <property type="match status" value="1"/>
</dbReference>